<keyword evidence="3" id="KW-1185">Reference proteome</keyword>
<reference evidence="2 3" key="1">
    <citation type="submission" date="2018-04" db="EMBL/GenBank/DDBJ databases">
        <title>Genomic Encyclopedia of Type Strains, Phase III (KMG-III): the genomes of soil and plant-associated and newly described type strains.</title>
        <authorList>
            <person name="Whitman W."/>
        </authorList>
    </citation>
    <scope>NUCLEOTIDE SEQUENCE [LARGE SCALE GENOMIC DNA]</scope>
    <source>
        <strain evidence="2 3">MA101b</strain>
    </source>
</reference>
<feature type="chain" id="PRO_5015698902" description="Lipoprotein" evidence="1">
    <location>
        <begin position="27"/>
        <end position="47"/>
    </location>
</feature>
<dbReference type="AlphaFoldDB" id="A0A2T5GQ28"/>
<sequence>MIKTDIARTVAAVLCTIVFSTTCVLGAVGPATATTAAPVAVHTAIVA</sequence>
<keyword evidence="1" id="KW-0732">Signal</keyword>
<organism evidence="2 3">
    <name type="scientific">Sphingomonas aurantiaca</name>
    <dbReference type="NCBI Taxonomy" id="185949"/>
    <lineage>
        <taxon>Bacteria</taxon>
        <taxon>Pseudomonadati</taxon>
        <taxon>Pseudomonadota</taxon>
        <taxon>Alphaproteobacteria</taxon>
        <taxon>Sphingomonadales</taxon>
        <taxon>Sphingomonadaceae</taxon>
        <taxon>Sphingomonas</taxon>
    </lineage>
</organism>
<feature type="signal peptide" evidence="1">
    <location>
        <begin position="1"/>
        <end position="26"/>
    </location>
</feature>
<dbReference type="RefSeq" id="WP_165391738.1">
    <property type="nucleotide sequence ID" value="NZ_JAPZPS010000004.1"/>
</dbReference>
<evidence type="ECO:0000256" key="1">
    <source>
        <dbReference type="SAM" id="SignalP"/>
    </source>
</evidence>
<protein>
    <recommendedName>
        <fullName evidence="4">Lipoprotein</fullName>
    </recommendedName>
</protein>
<name>A0A2T5GQ28_9SPHN</name>
<evidence type="ECO:0000313" key="3">
    <source>
        <dbReference type="Proteomes" id="UP000244189"/>
    </source>
</evidence>
<dbReference type="EMBL" id="QAOG01000002">
    <property type="protein sequence ID" value="PTQ61358.1"/>
    <property type="molecule type" value="Genomic_DNA"/>
</dbReference>
<proteinExistence type="predicted"/>
<dbReference type="Proteomes" id="UP000244189">
    <property type="component" value="Unassembled WGS sequence"/>
</dbReference>
<comment type="caution">
    <text evidence="2">The sequence shown here is derived from an EMBL/GenBank/DDBJ whole genome shotgun (WGS) entry which is preliminary data.</text>
</comment>
<evidence type="ECO:0000313" key="2">
    <source>
        <dbReference type="EMBL" id="PTQ61358.1"/>
    </source>
</evidence>
<accession>A0A2T5GQ28</accession>
<gene>
    <name evidence="2" type="ORF">C8J26_1689</name>
</gene>
<evidence type="ECO:0008006" key="4">
    <source>
        <dbReference type="Google" id="ProtNLM"/>
    </source>
</evidence>